<dbReference type="GO" id="GO:0006352">
    <property type="term" value="P:DNA-templated transcription initiation"/>
    <property type="evidence" value="ECO:0007669"/>
    <property type="project" value="InterPro"/>
</dbReference>
<dbReference type="SUPFAM" id="SSF88659">
    <property type="entry name" value="Sigma3 and sigma4 domains of RNA polymerase sigma factors"/>
    <property type="match status" value="1"/>
</dbReference>
<feature type="domain" description="RNA polymerase sigma factor 70 region 4 type 2" evidence="5">
    <location>
        <begin position="123"/>
        <end position="170"/>
    </location>
</feature>
<organism evidence="6 7">
    <name type="scientific">Mucilaginibacter galii</name>
    <dbReference type="NCBI Taxonomy" id="2005073"/>
    <lineage>
        <taxon>Bacteria</taxon>
        <taxon>Pseudomonadati</taxon>
        <taxon>Bacteroidota</taxon>
        <taxon>Sphingobacteriia</taxon>
        <taxon>Sphingobacteriales</taxon>
        <taxon>Sphingobacteriaceae</taxon>
        <taxon>Mucilaginibacter</taxon>
    </lineage>
</organism>
<comment type="caution">
    <text evidence="6">The sequence shown here is derived from an EMBL/GenBank/DDBJ whole genome shotgun (WGS) entry which is preliminary data.</text>
</comment>
<name>A0A917JBR0_9SPHI</name>
<evidence type="ECO:0000313" key="6">
    <source>
        <dbReference type="EMBL" id="GGI52703.1"/>
    </source>
</evidence>
<dbReference type="AlphaFoldDB" id="A0A917JBR0"/>
<dbReference type="NCBIfam" id="TIGR02937">
    <property type="entry name" value="sigma70-ECF"/>
    <property type="match status" value="1"/>
</dbReference>
<evidence type="ECO:0000313" key="7">
    <source>
        <dbReference type="Proteomes" id="UP000662074"/>
    </source>
</evidence>
<dbReference type="Pfam" id="PF08281">
    <property type="entry name" value="Sigma70_r4_2"/>
    <property type="match status" value="1"/>
</dbReference>
<comment type="similarity">
    <text evidence="1">Belongs to the sigma-70 factor family. ECF subfamily.</text>
</comment>
<dbReference type="InterPro" id="IPR036388">
    <property type="entry name" value="WH-like_DNA-bd_sf"/>
</dbReference>
<evidence type="ECO:0000259" key="5">
    <source>
        <dbReference type="Pfam" id="PF08281"/>
    </source>
</evidence>
<dbReference type="PANTHER" id="PTHR43133">
    <property type="entry name" value="RNA POLYMERASE ECF-TYPE SIGMA FACTO"/>
    <property type="match status" value="1"/>
</dbReference>
<protein>
    <submittedName>
        <fullName evidence="6">DNA-directed RNA polymerase sigma-70 factor</fullName>
    </submittedName>
</protein>
<dbReference type="InterPro" id="IPR013249">
    <property type="entry name" value="RNA_pol_sigma70_r4_t2"/>
</dbReference>
<evidence type="ECO:0000256" key="2">
    <source>
        <dbReference type="ARBA" id="ARBA00023015"/>
    </source>
</evidence>
<dbReference type="GO" id="GO:0016987">
    <property type="term" value="F:sigma factor activity"/>
    <property type="evidence" value="ECO:0007669"/>
    <property type="project" value="UniProtKB-KW"/>
</dbReference>
<sequence>MSHSVEVQTAQWLNGDERAYKGVFDYYYPKLYAAGYRIRKNCEECEELAMNVLLKIWQHKGSIQNIINLEDYLYGMLRQEISRIVRKKILQTQELDLVQKYQIFTEVDSQFNLKELQRRYEIALSKIPAKRLEIFLLSRDKGYTYQEISKQQNISSNTVRNHIASALKLLKNELHEYSDIFPLIVLLAILKR</sequence>
<keyword evidence="4" id="KW-0804">Transcription</keyword>
<dbReference type="Gene3D" id="1.10.10.10">
    <property type="entry name" value="Winged helix-like DNA-binding domain superfamily/Winged helix DNA-binding domain"/>
    <property type="match status" value="1"/>
</dbReference>
<dbReference type="SUPFAM" id="SSF88946">
    <property type="entry name" value="Sigma2 domain of RNA polymerase sigma factors"/>
    <property type="match status" value="1"/>
</dbReference>
<accession>A0A917JBR0</accession>
<evidence type="ECO:0000256" key="4">
    <source>
        <dbReference type="ARBA" id="ARBA00023163"/>
    </source>
</evidence>
<reference evidence="6" key="2">
    <citation type="submission" date="2020-09" db="EMBL/GenBank/DDBJ databases">
        <authorList>
            <person name="Sun Q."/>
            <person name="Sedlacek I."/>
        </authorList>
    </citation>
    <scope>NUCLEOTIDE SEQUENCE</scope>
    <source>
        <strain evidence="6">CCM 8711</strain>
    </source>
</reference>
<dbReference type="Gene3D" id="1.10.1740.10">
    <property type="match status" value="1"/>
</dbReference>
<dbReference type="RefSeq" id="WP_188418815.1">
    <property type="nucleotide sequence ID" value="NZ_BMDO01000016.1"/>
</dbReference>
<keyword evidence="3" id="KW-0731">Sigma factor</keyword>
<dbReference type="InterPro" id="IPR014284">
    <property type="entry name" value="RNA_pol_sigma-70_dom"/>
</dbReference>
<keyword evidence="2" id="KW-0805">Transcription regulation</keyword>
<dbReference type="GO" id="GO:0000428">
    <property type="term" value="C:DNA-directed RNA polymerase complex"/>
    <property type="evidence" value="ECO:0007669"/>
    <property type="project" value="UniProtKB-KW"/>
</dbReference>
<evidence type="ECO:0000256" key="1">
    <source>
        <dbReference type="ARBA" id="ARBA00010641"/>
    </source>
</evidence>
<keyword evidence="7" id="KW-1185">Reference proteome</keyword>
<dbReference type="Proteomes" id="UP000662074">
    <property type="component" value="Unassembled WGS sequence"/>
</dbReference>
<evidence type="ECO:0000256" key="3">
    <source>
        <dbReference type="ARBA" id="ARBA00023082"/>
    </source>
</evidence>
<gene>
    <name evidence="6" type="ORF">GCM10011425_39150</name>
</gene>
<keyword evidence="6" id="KW-0240">DNA-directed RNA polymerase</keyword>
<dbReference type="InterPro" id="IPR013325">
    <property type="entry name" value="RNA_pol_sigma_r2"/>
</dbReference>
<dbReference type="GO" id="GO:0003677">
    <property type="term" value="F:DNA binding"/>
    <property type="evidence" value="ECO:0007669"/>
    <property type="project" value="InterPro"/>
</dbReference>
<dbReference type="PANTHER" id="PTHR43133:SF46">
    <property type="entry name" value="RNA POLYMERASE SIGMA-70 FACTOR ECF SUBFAMILY"/>
    <property type="match status" value="1"/>
</dbReference>
<dbReference type="InterPro" id="IPR039425">
    <property type="entry name" value="RNA_pol_sigma-70-like"/>
</dbReference>
<reference evidence="6" key="1">
    <citation type="journal article" date="2014" name="Int. J. Syst. Evol. Microbiol.">
        <title>Complete genome sequence of Corynebacterium casei LMG S-19264T (=DSM 44701T), isolated from a smear-ripened cheese.</title>
        <authorList>
            <consortium name="US DOE Joint Genome Institute (JGI-PGF)"/>
            <person name="Walter F."/>
            <person name="Albersmeier A."/>
            <person name="Kalinowski J."/>
            <person name="Ruckert C."/>
        </authorList>
    </citation>
    <scope>NUCLEOTIDE SEQUENCE</scope>
    <source>
        <strain evidence="6">CCM 8711</strain>
    </source>
</reference>
<dbReference type="InterPro" id="IPR013324">
    <property type="entry name" value="RNA_pol_sigma_r3/r4-like"/>
</dbReference>
<dbReference type="EMBL" id="BMDO01000016">
    <property type="protein sequence ID" value="GGI52703.1"/>
    <property type="molecule type" value="Genomic_DNA"/>
</dbReference>
<proteinExistence type="inferred from homology"/>